<dbReference type="InterPro" id="IPR013877">
    <property type="entry name" value="YAP-bd/ALF4/Glomulin"/>
</dbReference>
<dbReference type="VEuPathDB" id="FungiDB:PC9H_005958"/>
<name>A0A8H7A024_PLEOS</name>
<dbReference type="AlphaFoldDB" id="A0A8H7A024"/>
<comment type="caution">
    <text evidence="1">The sequence shown here is derived from an EMBL/GenBank/DDBJ whole genome shotgun (WGS) entry which is preliminary data.</text>
</comment>
<protein>
    <submittedName>
        <fullName evidence="1">Uncharacterized protein</fullName>
    </submittedName>
</protein>
<dbReference type="OrthoDB" id="5396786at2759"/>
<dbReference type="EMBL" id="JACETU010000004">
    <property type="protein sequence ID" value="KAF7430256.1"/>
    <property type="molecule type" value="Genomic_DNA"/>
</dbReference>
<proteinExistence type="predicted"/>
<evidence type="ECO:0000313" key="2">
    <source>
        <dbReference type="Proteomes" id="UP000623687"/>
    </source>
</evidence>
<keyword evidence="2" id="KW-1185">Reference proteome</keyword>
<sequence length="551" mass="60321">MSESRPLKYFLGLPQESSSEEVGDALSNAVLSAASDNDSESSNSLDSILYMLEKEEHTNLVQSLDLFNIFNSLLTSTKTKAHDIMLLIGQHSSSKELLIVVQEAVERLQGNIQSESDFTDQPSPTIQLAVLVKLYSLSLPRVNSRRRTPEDTLGPVLSDLQSALRVCASEATHEDALVLVQNVFEMIRSVLLWVQGMDGCSSDVIAACTTRLRALADATVVSYHPSFRFNVAQRSFQRSFPRLILPSAKPLDSHGQDPAVTLILDTYSSLGRSFSALPEQPSIEFLILVSHQLPSPIIPSLLLSNLMSIFVLSVQQNVALDESLAILITALNQIASGSNAAKLSPEIVTPLCTLLPPLACGHPDASTRYLIFKILSLLLSLSQPQLRLEILRDLTSSESAPQMRIAAIGLIKDAIFEGLSSPSPDLFASPALFSGLGAILLRPDPPSFCSDCDYGQLSESPEPSRLVQCLSLYYAVLTRDQKNLTGVRDPAMIDQVKESLLTPIRTLTERLSDEELTDDELLYQNIHLVSLQIGLERVDSAIQQISDDRQL</sequence>
<organism evidence="1 2">
    <name type="scientific">Pleurotus ostreatus</name>
    <name type="common">Oyster mushroom</name>
    <name type="synonym">White-rot fungus</name>
    <dbReference type="NCBI Taxonomy" id="5322"/>
    <lineage>
        <taxon>Eukaryota</taxon>
        <taxon>Fungi</taxon>
        <taxon>Dikarya</taxon>
        <taxon>Basidiomycota</taxon>
        <taxon>Agaricomycotina</taxon>
        <taxon>Agaricomycetes</taxon>
        <taxon>Agaricomycetidae</taxon>
        <taxon>Agaricales</taxon>
        <taxon>Pleurotineae</taxon>
        <taxon>Pleurotaceae</taxon>
        <taxon>Pleurotus</taxon>
    </lineage>
</organism>
<accession>A0A8H7A024</accession>
<dbReference type="SUPFAM" id="SSF48371">
    <property type="entry name" value="ARM repeat"/>
    <property type="match status" value="1"/>
</dbReference>
<reference evidence="1" key="1">
    <citation type="submission" date="2019-07" db="EMBL/GenBank/DDBJ databases">
        <authorList>
            <person name="Palmer J.M."/>
        </authorList>
    </citation>
    <scope>NUCLEOTIDE SEQUENCE</scope>
    <source>
        <strain evidence="1">PC9</strain>
    </source>
</reference>
<dbReference type="Pfam" id="PF08568">
    <property type="entry name" value="Kinetochor_Ybp2"/>
    <property type="match status" value="1"/>
</dbReference>
<dbReference type="Proteomes" id="UP000623687">
    <property type="component" value="Unassembled WGS sequence"/>
</dbReference>
<dbReference type="RefSeq" id="XP_036631534.1">
    <property type="nucleotide sequence ID" value="XM_036775515.1"/>
</dbReference>
<dbReference type="GeneID" id="59375776"/>
<dbReference type="InterPro" id="IPR016024">
    <property type="entry name" value="ARM-type_fold"/>
</dbReference>
<evidence type="ECO:0000313" key="1">
    <source>
        <dbReference type="EMBL" id="KAF7430256.1"/>
    </source>
</evidence>
<gene>
    <name evidence="1" type="ORF">PC9H_005958</name>
</gene>